<gene>
    <name evidence="2" type="ORF">GL263_24475</name>
</gene>
<organism evidence="2 3">
    <name type="scientific">Streptomyces durbertensis</name>
    <dbReference type="NCBI Taxonomy" id="2448886"/>
    <lineage>
        <taxon>Bacteria</taxon>
        <taxon>Bacillati</taxon>
        <taxon>Actinomycetota</taxon>
        <taxon>Actinomycetes</taxon>
        <taxon>Kitasatosporales</taxon>
        <taxon>Streptomycetaceae</taxon>
        <taxon>Streptomyces</taxon>
    </lineage>
</organism>
<accession>A0ABR6EMW0</accession>
<dbReference type="RefSeq" id="WP_182857920.1">
    <property type="nucleotide sequence ID" value="NZ_WMLF01000570.1"/>
</dbReference>
<reference evidence="3" key="1">
    <citation type="journal article" date="2020" name="Syst. Appl. Microbiol.">
        <title>Streptomyces alkaliterrae sp. nov., isolated from an alkaline soil, and emended descriptions of Streptomyces alkaliphilus, Streptomyces calidiresistens and Streptomyces durbertensis.</title>
        <authorList>
            <person name="Swiecimska M."/>
            <person name="Golinska P."/>
            <person name="Nouioui I."/>
            <person name="Wypij M."/>
            <person name="Rai M."/>
            <person name="Sangal V."/>
            <person name="Goodfellow M."/>
        </authorList>
    </citation>
    <scope>NUCLEOTIDE SEQUENCE [LARGE SCALE GENOMIC DNA]</scope>
    <source>
        <strain evidence="3">DSM 104538</strain>
    </source>
</reference>
<evidence type="ECO:0000313" key="3">
    <source>
        <dbReference type="Proteomes" id="UP000766698"/>
    </source>
</evidence>
<evidence type="ECO:0000256" key="1">
    <source>
        <dbReference type="SAM" id="MobiDB-lite"/>
    </source>
</evidence>
<keyword evidence="3" id="KW-1185">Reference proteome</keyword>
<evidence type="ECO:0008006" key="4">
    <source>
        <dbReference type="Google" id="ProtNLM"/>
    </source>
</evidence>
<comment type="caution">
    <text evidence="2">The sequence shown here is derived from an EMBL/GenBank/DDBJ whole genome shotgun (WGS) entry which is preliminary data.</text>
</comment>
<dbReference type="EMBL" id="WMLF01000570">
    <property type="protein sequence ID" value="MBB1246682.1"/>
    <property type="molecule type" value="Genomic_DNA"/>
</dbReference>
<proteinExistence type="predicted"/>
<sequence>MLLVLISAGSLTACSLGGADAGQPALLDEKEILAEYSAETDRLELAPGDVWDPRPQQLTADSPGPEGPMKFERGVGEQTAQFQWYCSWAKHALADEGAAQDAFVHLNKFPTLSVWDAMDENGHALFTGISEGAARGQLDELADYVDDNCETSDAVRDATGQ</sequence>
<dbReference type="Proteomes" id="UP000766698">
    <property type="component" value="Unassembled WGS sequence"/>
</dbReference>
<evidence type="ECO:0000313" key="2">
    <source>
        <dbReference type="EMBL" id="MBB1246682.1"/>
    </source>
</evidence>
<feature type="region of interest" description="Disordered" evidence="1">
    <location>
        <begin position="46"/>
        <end position="68"/>
    </location>
</feature>
<protein>
    <recommendedName>
        <fullName evidence="4">Lipoprotein</fullName>
    </recommendedName>
</protein>
<name>A0ABR6EMW0_9ACTN</name>